<sequence length="783" mass="83010">MSYDVDPSFRGSGRKWRRRRQWRLVRRVLGGVAVLGLLGFGGVMMFGGPGDPEYASGNAGDGGGLGDDEELVQTQESADAGITVAAAAADVFLDIRGEPMILTLATGPGRGGRKMILSAPLDPDRARAGTEVVALNDTLLDASQQVQLTIPSSSADLAAFQARRATAFESEPADSAPVEDLGEVEEGSIVTVQDGDASWGEVLGGDGTGSTEVSYVETVIENTTTERGAIPGEARSVLFRDDVTRLSADKDLKTVLEEFGVETEEAERTVQALTRRAEEAGRDPGPMVSLVAGGLVAIRMTETRPGAQILQLSIYAPTGYLVSMAQPGPGRFDLASDPWFNDNLLLKAGRAQRRSSERGEVRLKDAVYTTALRNGVPSDLVGEMMVMLARVQDLDQIAGEEDRFRLLYKTGSEGAPAGRILYASLSGPQISLDCYVVTRADDAGLFECFDPNGTGGISGGGAGLGPGFVVPVAGTKTSGFGPRMHPVLGRIINHNGVDWGAPTGTPVHATAGGRISRANRSDSYGNIVYIDHPGGVQSRYAHLDKFATGLKEGQSVDAGQLIGFVGTTGRSTGPHLHFEIIMNGTPVDPLTLGASQGGGGAVEALVNRIIQVESAGNARAKNTRSTATGLGQFIDSTWLRMMRTYRPDLVKSLSQQELLDLRFDPGMSRTMVTNLARENEAFLRGRRHEITSGRLYLAHFLGPAGADVALRADPSATVLAVMGSGVVNANPFLRDKTIRDLTDWADRKMNSAPARSSVVSAPRVVPAAVTAFKEAVDKFWEAL</sequence>
<keyword evidence="8" id="KW-1185">Reference proteome</keyword>
<feature type="transmembrane region" description="Helical" evidence="4">
    <location>
        <begin position="24"/>
        <end position="46"/>
    </location>
</feature>
<dbReference type="GO" id="GO:0004222">
    <property type="term" value="F:metalloendopeptidase activity"/>
    <property type="evidence" value="ECO:0007669"/>
    <property type="project" value="TreeGrafter"/>
</dbReference>
<dbReference type="Proteomes" id="UP000612855">
    <property type="component" value="Unassembled WGS sequence"/>
</dbReference>
<evidence type="ECO:0000313" key="7">
    <source>
        <dbReference type="EMBL" id="GGE22554.1"/>
    </source>
</evidence>
<dbReference type="Gene3D" id="1.10.530.10">
    <property type="match status" value="1"/>
</dbReference>
<feature type="domain" description="M23ase beta-sheet core" evidence="6">
    <location>
        <begin position="493"/>
        <end position="589"/>
    </location>
</feature>
<dbReference type="InterPro" id="IPR008258">
    <property type="entry name" value="Transglycosylase_SLT_dom_1"/>
</dbReference>
<evidence type="ECO:0000256" key="3">
    <source>
        <dbReference type="SAM" id="Coils"/>
    </source>
</evidence>
<keyword evidence="4" id="KW-0812">Transmembrane</keyword>
<dbReference type="CDD" id="cd12797">
    <property type="entry name" value="M23_peptidase"/>
    <property type="match status" value="1"/>
</dbReference>
<evidence type="ECO:0000259" key="5">
    <source>
        <dbReference type="Pfam" id="PF01464"/>
    </source>
</evidence>
<gene>
    <name evidence="7" type="ORF">GCM10011360_08770</name>
</gene>
<dbReference type="EMBL" id="BMFJ01000001">
    <property type="protein sequence ID" value="GGE22554.1"/>
    <property type="molecule type" value="Genomic_DNA"/>
</dbReference>
<dbReference type="PANTHER" id="PTHR21666:SF289">
    <property type="entry name" value="L-ALA--D-GLU ENDOPEPTIDASE"/>
    <property type="match status" value="1"/>
</dbReference>
<dbReference type="Gene3D" id="2.70.70.10">
    <property type="entry name" value="Glucose Permease (Domain IIA)"/>
    <property type="match status" value="1"/>
</dbReference>
<dbReference type="InterPro" id="IPR023346">
    <property type="entry name" value="Lysozyme-like_dom_sf"/>
</dbReference>
<name>A0A917A1X4_9RHOB</name>
<keyword evidence="4" id="KW-1133">Transmembrane helix</keyword>
<dbReference type="SUPFAM" id="SSF51261">
    <property type="entry name" value="Duplicated hybrid motif"/>
    <property type="match status" value="1"/>
</dbReference>
<proteinExistence type="inferred from homology"/>
<evidence type="ECO:0000313" key="8">
    <source>
        <dbReference type="Proteomes" id="UP000612855"/>
    </source>
</evidence>
<accession>A0A917A1X4</accession>
<comment type="caution">
    <text evidence="7">The sequence shown here is derived from an EMBL/GenBank/DDBJ whole genome shotgun (WGS) entry which is preliminary data.</text>
</comment>
<comment type="similarity">
    <text evidence="1">Belongs to the virb1 family.</text>
</comment>
<dbReference type="SUPFAM" id="SSF53955">
    <property type="entry name" value="Lysozyme-like"/>
    <property type="match status" value="1"/>
</dbReference>
<feature type="coiled-coil region" evidence="3">
    <location>
        <begin position="256"/>
        <end position="283"/>
    </location>
</feature>
<evidence type="ECO:0000256" key="2">
    <source>
        <dbReference type="ARBA" id="ARBA00022729"/>
    </source>
</evidence>
<keyword evidence="3" id="KW-0175">Coiled coil</keyword>
<reference evidence="8" key="1">
    <citation type="journal article" date="2019" name="Int. J. Syst. Evol. Microbiol.">
        <title>The Global Catalogue of Microorganisms (GCM) 10K type strain sequencing project: providing services to taxonomists for standard genome sequencing and annotation.</title>
        <authorList>
            <consortium name="The Broad Institute Genomics Platform"/>
            <consortium name="The Broad Institute Genome Sequencing Center for Infectious Disease"/>
            <person name="Wu L."/>
            <person name="Ma J."/>
        </authorList>
    </citation>
    <scope>NUCLEOTIDE SEQUENCE [LARGE SCALE GENOMIC DNA]</scope>
    <source>
        <strain evidence="8">CGMCC 1.12664</strain>
    </source>
</reference>
<dbReference type="PANTHER" id="PTHR21666">
    <property type="entry name" value="PEPTIDASE-RELATED"/>
    <property type="match status" value="1"/>
</dbReference>
<dbReference type="InterPro" id="IPR016047">
    <property type="entry name" value="M23ase_b-sheet_dom"/>
</dbReference>
<dbReference type="InterPro" id="IPR011055">
    <property type="entry name" value="Dup_hybrid_motif"/>
</dbReference>
<keyword evidence="4" id="KW-0472">Membrane</keyword>
<dbReference type="Pfam" id="PF01464">
    <property type="entry name" value="SLT"/>
    <property type="match status" value="1"/>
</dbReference>
<evidence type="ECO:0000256" key="4">
    <source>
        <dbReference type="SAM" id="Phobius"/>
    </source>
</evidence>
<organism evidence="7 8">
    <name type="scientific">Primorskyibacter flagellatus</name>
    <dbReference type="NCBI Taxonomy" id="1387277"/>
    <lineage>
        <taxon>Bacteria</taxon>
        <taxon>Pseudomonadati</taxon>
        <taxon>Pseudomonadota</taxon>
        <taxon>Alphaproteobacteria</taxon>
        <taxon>Rhodobacterales</taxon>
        <taxon>Roseobacteraceae</taxon>
        <taxon>Primorskyibacter</taxon>
    </lineage>
</organism>
<evidence type="ECO:0000259" key="6">
    <source>
        <dbReference type="Pfam" id="PF01551"/>
    </source>
</evidence>
<feature type="domain" description="Transglycosylase SLT" evidence="5">
    <location>
        <begin position="602"/>
        <end position="646"/>
    </location>
</feature>
<keyword evidence="2" id="KW-0732">Signal</keyword>
<evidence type="ECO:0000256" key="1">
    <source>
        <dbReference type="ARBA" id="ARBA00009387"/>
    </source>
</evidence>
<dbReference type="AlphaFoldDB" id="A0A917A1X4"/>
<dbReference type="Pfam" id="PF01551">
    <property type="entry name" value="Peptidase_M23"/>
    <property type="match status" value="1"/>
</dbReference>
<dbReference type="RefSeq" id="WP_188476452.1">
    <property type="nucleotide sequence ID" value="NZ_BMFJ01000001.1"/>
</dbReference>
<protein>
    <submittedName>
        <fullName evidence="7">Peptidase M23</fullName>
    </submittedName>
</protein>
<dbReference type="InterPro" id="IPR050570">
    <property type="entry name" value="Cell_wall_metabolism_enzyme"/>
</dbReference>